<accession>A0ABT4VS57</accession>
<dbReference type="PANTHER" id="PTHR46773">
    <property type="match status" value="1"/>
</dbReference>
<dbReference type="EMBL" id="JAPJZH010000013">
    <property type="protein sequence ID" value="MDA4847547.1"/>
    <property type="molecule type" value="Genomic_DNA"/>
</dbReference>
<dbReference type="PANTHER" id="PTHR46773:SF5">
    <property type="entry name" value="OS04G0487100 PROTEIN"/>
    <property type="match status" value="1"/>
</dbReference>
<evidence type="ECO:0000313" key="2">
    <source>
        <dbReference type="Proteomes" id="UP001148313"/>
    </source>
</evidence>
<proteinExistence type="predicted"/>
<dbReference type="Pfam" id="PF24681">
    <property type="entry name" value="Kelch_KLHDC2_KLHL20_DRC7"/>
    <property type="match status" value="1"/>
</dbReference>
<evidence type="ECO:0008006" key="3">
    <source>
        <dbReference type="Google" id="ProtNLM"/>
    </source>
</evidence>
<dbReference type="RefSeq" id="WP_271091376.1">
    <property type="nucleotide sequence ID" value="NZ_JAPJZH010000013.1"/>
</dbReference>
<protein>
    <recommendedName>
        <fullName evidence="3">Kelch repeat protein</fullName>
    </recommendedName>
</protein>
<dbReference type="InterPro" id="IPR015915">
    <property type="entry name" value="Kelch-typ_b-propeller"/>
</dbReference>
<organism evidence="1 2">
    <name type="scientific">Hoeflea poritis</name>
    <dbReference type="NCBI Taxonomy" id="2993659"/>
    <lineage>
        <taxon>Bacteria</taxon>
        <taxon>Pseudomonadati</taxon>
        <taxon>Pseudomonadota</taxon>
        <taxon>Alphaproteobacteria</taxon>
        <taxon>Hyphomicrobiales</taxon>
        <taxon>Rhizobiaceae</taxon>
        <taxon>Hoeflea</taxon>
    </lineage>
</organism>
<dbReference type="Proteomes" id="UP001148313">
    <property type="component" value="Unassembled WGS sequence"/>
</dbReference>
<reference evidence="1" key="1">
    <citation type="submission" date="2022-11" db="EMBL/GenBank/DDBJ databases">
        <title>Hoeflea poritis sp. nov., isolated from scleractinian coral Porites lutea.</title>
        <authorList>
            <person name="Zhang G."/>
            <person name="Wei Q."/>
            <person name="Cai L."/>
        </authorList>
    </citation>
    <scope>NUCLEOTIDE SEQUENCE</scope>
    <source>
        <strain evidence="1">E7-10</strain>
    </source>
</reference>
<dbReference type="InterPro" id="IPR011043">
    <property type="entry name" value="Gal_Oxase/kelch_b-propeller"/>
</dbReference>
<dbReference type="SUPFAM" id="SSF50965">
    <property type="entry name" value="Galactose oxidase, central domain"/>
    <property type="match status" value="1"/>
</dbReference>
<evidence type="ECO:0000313" key="1">
    <source>
        <dbReference type="EMBL" id="MDA4847547.1"/>
    </source>
</evidence>
<gene>
    <name evidence="1" type="ORF">OOZ53_19455</name>
</gene>
<sequence>MLRTIKKLGKQVVPGPVQRIVKDREDLAFRDLFPRKPGDFEWRLGPRSPVACVEASREQIGHRLFVFGGYIQLNRVSNQFLVLDLEQETWTGRGRMPDDMAQTHVGSTNDGKRFVFLISGQLGINCSPVTTSCYSFDTETQTFAALPPLPEGRYQPLVHYLDGRIHCLSGVGPDRNTTMNDHWSIGVDGGRATEETWRSEPPLPSGRIHSANFLHGSGLYVLAGQQGDVPRVAGSADFVCNFDTPLDHMMDECYRFDLKTAEFRLLEPAPEKISHTEHAVVSVGSHVILAGGIYDRLTMGDHVLSFDLDTEKWRKIGHLPYPMKAKLAAYHDGRFYILTGQRCFSATDLRAGRVLDTVWKSDTLPALLRQ</sequence>
<comment type="caution">
    <text evidence="1">The sequence shown here is derived from an EMBL/GenBank/DDBJ whole genome shotgun (WGS) entry which is preliminary data.</text>
</comment>
<dbReference type="Gene3D" id="2.120.10.80">
    <property type="entry name" value="Kelch-type beta propeller"/>
    <property type="match status" value="2"/>
</dbReference>
<dbReference type="InterPro" id="IPR053256">
    <property type="entry name" value="Kelch_repeat-containing"/>
</dbReference>
<keyword evidence="2" id="KW-1185">Reference proteome</keyword>
<name>A0ABT4VS57_9HYPH</name>